<evidence type="ECO:0000256" key="3">
    <source>
        <dbReference type="ARBA" id="ARBA00022833"/>
    </source>
</evidence>
<keyword evidence="2" id="KW-0863">Zinc-finger</keyword>
<dbReference type="InterPro" id="IPR046341">
    <property type="entry name" value="SET_dom_sf"/>
</dbReference>
<evidence type="ECO:0000313" key="6">
    <source>
        <dbReference type="Proteomes" id="UP000800082"/>
    </source>
</evidence>
<dbReference type="PANTHER" id="PTHR12197:SF273">
    <property type="entry name" value="MYND-TYPE ZINC FINGER PROTEIN SAMB"/>
    <property type="match status" value="1"/>
</dbReference>
<dbReference type="InterPro" id="IPR050869">
    <property type="entry name" value="H3K4_H4K5_MeTrfase"/>
</dbReference>
<name>A0A6A5RZU2_9PLEO</name>
<proteinExistence type="predicted"/>
<dbReference type="GeneID" id="54345324"/>
<keyword evidence="3" id="KW-0862">Zinc</keyword>
<dbReference type="EMBL" id="ML978956">
    <property type="protein sequence ID" value="KAF1933985.1"/>
    <property type="molecule type" value="Genomic_DNA"/>
</dbReference>
<dbReference type="GO" id="GO:0005634">
    <property type="term" value="C:nucleus"/>
    <property type="evidence" value="ECO:0007669"/>
    <property type="project" value="TreeGrafter"/>
</dbReference>
<dbReference type="OrthoDB" id="438641at2759"/>
<dbReference type="InterPro" id="IPR002893">
    <property type="entry name" value="Znf_MYND"/>
</dbReference>
<keyword evidence="6" id="KW-1185">Reference proteome</keyword>
<evidence type="ECO:0000256" key="2">
    <source>
        <dbReference type="ARBA" id="ARBA00022771"/>
    </source>
</evidence>
<gene>
    <name evidence="5" type="ORF">M421DRAFT_161</name>
</gene>
<organism evidence="5 6">
    <name type="scientific">Didymella exigua CBS 183.55</name>
    <dbReference type="NCBI Taxonomy" id="1150837"/>
    <lineage>
        <taxon>Eukaryota</taxon>
        <taxon>Fungi</taxon>
        <taxon>Dikarya</taxon>
        <taxon>Ascomycota</taxon>
        <taxon>Pezizomycotina</taxon>
        <taxon>Dothideomycetes</taxon>
        <taxon>Pleosporomycetidae</taxon>
        <taxon>Pleosporales</taxon>
        <taxon>Pleosporineae</taxon>
        <taxon>Didymellaceae</taxon>
        <taxon>Didymella</taxon>
    </lineage>
</organism>
<reference evidence="5" key="1">
    <citation type="journal article" date="2020" name="Stud. Mycol.">
        <title>101 Dothideomycetes genomes: a test case for predicting lifestyles and emergence of pathogens.</title>
        <authorList>
            <person name="Haridas S."/>
            <person name="Albert R."/>
            <person name="Binder M."/>
            <person name="Bloem J."/>
            <person name="Labutti K."/>
            <person name="Salamov A."/>
            <person name="Andreopoulos B."/>
            <person name="Baker S."/>
            <person name="Barry K."/>
            <person name="Bills G."/>
            <person name="Bluhm B."/>
            <person name="Cannon C."/>
            <person name="Castanera R."/>
            <person name="Culley D."/>
            <person name="Daum C."/>
            <person name="Ezra D."/>
            <person name="Gonzalez J."/>
            <person name="Henrissat B."/>
            <person name="Kuo A."/>
            <person name="Liang C."/>
            <person name="Lipzen A."/>
            <person name="Lutzoni F."/>
            <person name="Magnuson J."/>
            <person name="Mondo S."/>
            <person name="Nolan M."/>
            <person name="Ohm R."/>
            <person name="Pangilinan J."/>
            <person name="Park H.-J."/>
            <person name="Ramirez L."/>
            <person name="Alfaro M."/>
            <person name="Sun H."/>
            <person name="Tritt A."/>
            <person name="Yoshinaga Y."/>
            <person name="Zwiers L.-H."/>
            <person name="Turgeon B."/>
            <person name="Goodwin S."/>
            <person name="Spatafora J."/>
            <person name="Crous P."/>
            <person name="Grigoriev I."/>
        </authorList>
    </citation>
    <scope>NUCLEOTIDE SEQUENCE</scope>
    <source>
        <strain evidence="5">CBS 183.55</strain>
    </source>
</reference>
<dbReference type="GO" id="GO:0008270">
    <property type="term" value="F:zinc ion binding"/>
    <property type="evidence" value="ECO:0007669"/>
    <property type="project" value="UniProtKB-KW"/>
</dbReference>
<dbReference type="SUPFAM" id="SSF144232">
    <property type="entry name" value="HIT/MYND zinc finger-like"/>
    <property type="match status" value="1"/>
</dbReference>
<evidence type="ECO:0000256" key="1">
    <source>
        <dbReference type="ARBA" id="ARBA00022723"/>
    </source>
</evidence>
<dbReference type="SUPFAM" id="SSF82199">
    <property type="entry name" value="SET domain"/>
    <property type="match status" value="1"/>
</dbReference>
<dbReference type="Gene3D" id="2.170.270.10">
    <property type="entry name" value="SET domain"/>
    <property type="match status" value="1"/>
</dbReference>
<protein>
    <recommendedName>
        <fullName evidence="4">MYND-type domain-containing protein</fullName>
    </recommendedName>
</protein>
<accession>A0A6A5RZU2</accession>
<dbReference type="PANTHER" id="PTHR12197">
    <property type="entry name" value="HISTONE-LYSINE N-METHYLTRANSFERASE SMYD"/>
    <property type="match status" value="1"/>
</dbReference>
<dbReference type="Proteomes" id="UP000800082">
    <property type="component" value="Unassembled WGS sequence"/>
</dbReference>
<dbReference type="AlphaFoldDB" id="A0A6A5RZU2"/>
<sequence length="557" mass="63046">MESRTALTNKIIALQQKTPEQPYSIVHRLNLAKAYRNLGYPDLTIGDAYKALLLVDEVAEEGEYHGEALEAANADYLSEKVAGLRVDASNGAVSDENEKVVSWAQDNLSRSAHDILIEALMACGCFRSAFDYIARALRAFPDDNIFNKYDEELTSKIRTHYEDEGENVDDVEVEDYPDKGLVRRENYPWNEHEPDRHSDECLQFLNDELKNIAPMLEVRISELPLLSTDSSTQSSPPEPQFVKQLGVFAKEDIAPGAEVLNERSLLTAISRRYDTYCDACSTMLPESPVAEQIIVTCDECDEVFFCSEECYDLAQDTYHPSICGVSMDQGKVPAREAADSLYYILLVRVLALAETQGLHPLELKELRYIWGDYHGKDLDMVWQIDPEGQLVDNFAGVPRTLPFSFSNNVIKPLHILEKMDVNIFTESYRYDTWVFNTIYAKLRGTASAQQGPDGRPEIGAVHPMWCLANHSCDPNVAWEWQGTMKFWAREKLVDWEGRNPSKGPGLKKGEEVFGHYCDVRLPVKERREWAVGALGGDCMCPRCVWEEAEQRRPEGSS</sequence>
<keyword evidence="1" id="KW-0479">Metal-binding</keyword>
<dbReference type="PROSITE" id="PS01360">
    <property type="entry name" value="ZF_MYND_1"/>
    <property type="match status" value="1"/>
</dbReference>
<feature type="domain" description="MYND-type" evidence="4">
    <location>
        <begin position="277"/>
        <end position="323"/>
    </location>
</feature>
<evidence type="ECO:0000259" key="4">
    <source>
        <dbReference type="PROSITE" id="PS01360"/>
    </source>
</evidence>
<dbReference type="RefSeq" id="XP_033454233.1">
    <property type="nucleotide sequence ID" value="XM_033587678.1"/>
</dbReference>
<evidence type="ECO:0000313" key="5">
    <source>
        <dbReference type="EMBL" id="KAF1933985.1"/>
    </source>
</evidence>